<dbReference type="AlphaFoldDB" id="C9ZZJ5"/>
<organism evidence="2 3">
    <name type="scientific">Trypanosoma brucei gambiense (strain MHOM/CI/86/DAL972)</name>
    <dbReference type="NCBI Taxonomy" id="679716"/>
    <lineage>
        <taxon>Eukaryota</taxon>
        <taxon>Discoba</taxon>
        <taxon>Euglenozoa</taxon>
        <taxon>Kinetoplastea</taxon>
        <taxon>Metakinetoplastina</taxon>
        <taxon>Trypanosomatida</taxon>
        <taxon>Trypanosomatidae</taxon>
        <taxon>Trypanosoma</taxon>
    </lineage>
</organism>
<dbReference type="EMBL" id="FN554972">
    <property type="protein sequence ID" value="CBH14844.1"/>
    <property type="molecule type" value="Genomic_DNA"/>
</dbReference>
<gene>
    <name evidence="2" type="ORF">TbgDal_IX9200</name>
</gene>
<evidence type="ECO:0000313" key="3">
    <source>
        <dbReference type="Proteomes" id="UP000002316"/>
    </source>
</evidence>
<reference evidence="3" key="1">
    <citation type="journal article" date="2010" name="PLoS Negl. Trop. Dis.">
        <title>The genome sequence of Trypanosoma brucei gambiense, causative agent of chronic human african trypanosomiasis.</title>
        <authorList>
            <person name="Jackson A.P."/>
            <person name="Sanders M."/>
            <person name="Berry A."/>
            <person name="McQuillan J."/>
            <person name="Aslett M.A."/>
            <person name="Quail M.A."/>
            <person name="Chukualim B."/>
            <person name="Capewell P."/>
            <person name="MacLeod A."/>
            <person name="Melville S.E."/>
            <person name="Gibson W."/>
            <person name="Barry J.D."/>
            <person name="Berriman M."/>
            <person name="Hertz-Fowler C."/>
        </authorList>
    </citation>
    <scope>NUCLEOTIDE SEQUENCE [LARGE SCALE GENOMIC DNA]</scope>
    <source>
        <strain evidence="3">MHOM/CI/86/DAL972</strain>
    </source>
</reference>
<sequence length="591" mass="64898">HGLLGKGVPKKLGAVEPKIFSKNGNFEKINRGQNDMTTTKNCRYADFRSAFERARPAQCMSNNGYCDKEVIKKLGAVGKEKCSKNKEKEQISQADKNETNGFYADFRSAFTRNERVELGNNNGYCHNEATRNIERGKKPKTSKIDEKRQISNIAAGRKSDHYEYPSSAFSRISIDHCNAQIKIGRKKMVRNLRSSEPQKISRFPRHHGEGKKVSPPALNLQWPGQKQVASAVAPQIRKSAAPKKNNTNIHRNCRKHLRKEGDWWIVEGGQSHKKAAHSPLKTKQVNKEGNRKKYGRPPREVEGKWLTSLIAATTEAVLRQLGKGKSPTAHTKSNQSRVPLQHSEKTAKGIKHATPQPKKKAHEQRKELPRRPPNKRSHGANKGQGAPVRAPAKTQGKGEEQPHTMRTWAQVAAPKKQKVTSKPPMAQKKGTGGKERGSGQPLPLGATGGAASQGCGTDTRKHVHSLSPRSAELVEHMLQGPHGVPLPSVRFRAPGRNHNSNTLQAATPPGGPPDSLHPDNNRESGAVRRSLLLTFGGGGYPLTYGGREKFPPYYPPKLPVPEQGDYPNARSGIGAGAPHSPHHCDRSAGPP</sequence>
<feature type="region of interest" description="Disordered" evidence="1">
    <location>
        <begin position="545"/>
        <end position="591"/>
    </location>
</feature>
<feature type="compositionally biased region" description="Basic and acidic residues" evidence="1">
    <location>
        <begin position="582"/>
        <end position="591"/>
    </location>
</feature>
<evidence type="ECO:0000256" key="1">
    <source>
        <dbReference type="SAM" id="MobiDB-lite"/>
    </source>
</evidence>
<feature type="compositionally biased region" description="Polar residues" evidence="1">
    <location>
        <begin position="328"/>
        <end position="338"/>
    </location>
</feature>
<dbReference type="RefSeq" id="XP_011777110.1">
    <property type="nucleotide sequence ID" value="XM_011778808.1"/>
</dbReference>
<protein>
    <submittedName>
        <fullName evidence="2">SLACS retrotransposable element (Part), putative</fullName>
    </submittedName>
</protein>
<feature type="region of interest" description="Disordered" evidence="1">
    <location>
        <begin position="321"/>
        <end position="525"/>
    </location>
</feature>
<dbReference type="VEuPathDB" id="TriTrypDB:Tbg972.9.9200"/>
<feature type="non-terminal residue" evidence="2">
    <location>
        <position position="1"/>
    </location>
</feature>
<dbReference type="Proteomes" id="UP000002316">
    <property type="component" value="Chromosome 9"/>
</dbReference>
<name>C9ZZJ5_TRYB9</name>
<feature type="compositionally biased region" description="Basic and acidic residues" evidence="1">
    <location>
        <begin position="285"/>
        <end position="300"/>
    </location>
</feature>
<accession>C9ZZJ5</accession>
<dbReference type="GeneID" id="23860987"/>
<evidence type="ECO:0000313" key="2">
    <source>
        <dbReference type="EMBL" id="CBH14844.1"/>
    </source>
</evidence>
<proteinExistence type="predicted"/>
<dbReference type="KEGG" id="tbg:TbgDal_IX9200"/>
<feature type="region of interest" description="Disordered" evidence="1">
    <location>
        <begin position="271"/>
        <end position="300"/>
    </location>
</feature>
<feature type="compositionally biased region" description="Basic and acidic residues" evidence="1">
    <location>
        <begin position="516"/>
        <end position="525"/>
    </location>
</feature>